<accession>A0ABQ0GQ86</accession>
<evidence type="ECO:0000256" key="5">
    <source>
        <dbReference type="ARBA" id="ARBA00023163"/>
    </source>
</evidence>
<dbReference type="PANTHER" id="PTHR37534:SF39">
    <property type="entry name" value="TRANSCRIPTION FACTOR DOMAIN-CONTAINING PROTEIN"/>
    <property type="match status" value="1"/>
</dbReference>
<dbReference type="PANTHER" id="PTHR37534">
    <property type="entry name" value="TRANSCRIPTIONAL ACTIVATOR PROTEIN UGA3"/>
    <property type="match status" value="1"/>
</dbReference>
<reference evidence="7 8" key="1">
    <citation type="submission" date="2024-09" db="EMBL/GenBank/DDBJ databases">
        <title>Itraconazole resistance in Madurella fahalii resulting from another homologue of gene encoding cytochrome P450 14-alpha sterol demethylase (CYP51).</title>
        <authorList>
            <person name="Yoshioka I."/>
            <person name="Fahal A.H."/>
            <person name="Kaneko S."/>
            <person name="Yaguchi T."/>
        </authorList>
    </citation>
    <scope>NUCLEOTIDE SEQUENCE [LARGE SCALE GENOMIC DNA]</scope>
    <source>
        <strain evidence="7 8">IFM 68171</strain>
    </source>
</reference>
<evidence type="ECO:0000256" key="4">
    <source>
        <dbReference type="ARBA" id="ARBA00023125"/>
    </source>
</evidence>
<keyword evidence="8" id="KW-1185">Reference proteome</keyword>
<dbReference type="GeneID" id="98180858"/>
<keyword evidence="5" id="KW-0804">Transcription</keyword>
<evidence type="ECO:0000256" key="1">
    <source>
        <dbReference type="ARBA" id="ARBA00004123"/>
    </source>
</evidence>
<keyword evidence="3" id="KW-0805">Transcription regulation</keyword>
<dbReference type="RefSeq" id="XP_070921636.1">
    <property type="nucleotide sequence ID" value="XM_071065535.1"/>
</dbReference>
<protein>
    <submittedName>
        <fullName evidence="7">Fungal-specific transcription factor domain-containing protein</fullName>
    </submittedName>
</protein>
<proteinExistence type="predicted"/>
<organism evidence="7 8">
    <name type="scientific">Madurella fahalii</name>
    <dbReference type="NCBI Taxonomy" id="1157608"/>
    <lineage>
        <taxon>Eukaryota</taxon>
        <taxon>Fungi</taxon>
        <taxon>Dikarya</taxon>
        <taxon>Ascomycota</taxon>
        <taxon>Pezizomycotina</taxon>
        <taxon>Sordariomycetes</taxon>
        <taxon>Sordariomycetidae</taxon>
        <taxon>Sordariales</taxon>
        <taxon>Sordariales incertae sedis</taxon>
        <taxon>Madurella</taxon>
    </lineage>
</organism>
<dbReference type="Pfam" id="PF11951">
    <property type="entry name" value="Fungal_trans_2"/>
    <property type="match status" value="2"/>
</dbReference>
<dbReference type="EMBL" id="BAAFSV010000006">
    <property type="protein sequence ID" value="GAB1319906.1"/>
    <property type="molecule type" value="Genomic_DNA"/>
</dbReference>
<dbReference type="Proteomes" id="UP001628179">
    <property type="component" value="Unassembled WGS sequence"/>
</dbReference>
<evidence type="ECO:0000256" key="6">
    <source>
        <dbReference type="ARBA" id="ARBA00023242"/>
    </source>
</evidence>
<evidence type="ECO:0000256" key="2">
    <source>
        <dbReference type="ARBA" id="ARBA00022833"/>
    </source>
</evidence>
<comment type="subcellular location">
    <subcellularLocation>
        <location evidence="1">Nucleus</location>
    </subcellularLocation>
</comment>
<keyword evidence="6" id="KW-0539">Nucleus</keyword>
<evidence type="ECO:0000313" key="7">
    <source>
        <dbReference type="EMBL" id="GAB1319906.1"/>
    </source>
</evidence>
<evidence type="ECO:0000256" key="3">
    <source>
        <dbReference type="ARBA" id="ARBA00023015"/>
    </source>
</evidence>
<dbReference type="InterPro" id="IPR021858">
    <property type="entry name" value="Fun_TF"/>
</dbReference>
<sequence length="433" mass="47331">MGLTATTVGWETWVDTGGVDDASRTSADLGICCAFMQSRVEPPVRLSWPKAGDGKRAIVGKSPSPIKKRKGPHAHVARIVHVSHRDIEMHYYFAGSVANGRTQPSLDIPLAWNPRKLEAGHQDLFEYFQRTASRSLATFGYGPTELGNVLIRIALGSNKASATAVFQSLLAFSALHRHDVHSQAVELKISALKTLTAASGSDIGTMEAIHHVAAGMLLCSFEIHKASCTSGDWTWYLRGVKHVIQAAGLANIQHDNDLAVLLDWVYYHDVLARFSLRHWRRGSKGGSITTPSIRAEISQAAPPSLALIGLLSEVSDLIPARVVSTTTTEDAAGLKNLLTAIDKAFGIFATLGSCERQFPVFILGCEARNDDQRAVVLDLISRTEKNISSRSFNLVRLLLQALWAQDDLADGNTNYWKRLSYVISCCRIMPTFV</sequence>
<evidence type="ECO:0000313" key="8">
    <source>
        <dbReference type="Proteomes" id="UP001628179"/>
    </source>
</evidence>
<comment type="caution">
    <text evidence="7">The sequence shown here is derived from an EMBL/GenBank/DDBJ whole genome shotgun (WGS) entry which is preliminary data.</text>
</comment>
<name>A0ABQ0GQ86_9PEZI</name>
<gene>
    <name evidence="7" type="ORF">MFIFM68171_10116</name>
</gene>
<keyword evidence="2" id="KW-0862">Zinc</keyword>
<keyword evidence="4" id="KW-0238">DNA-binding</keyword>